<name>A0AAV4S1I5_9ARAC</name>
<keyword evidence="2" id="KW-1185">Reference proteome</keyword>
<dbReference type="AlphaFoldDB" id="A0AAV4S1I5"/>
<comment type="caution">
    <text evidence="1">The sequence shown here is derived from an EMBL/GenBank/DDBJ whole genome shotgun (WGS) entry which is preliminary data.</text>
</comment>
<dbReference type="Proteomes" id="UP001054837">
    <property type="component" value="Unassembled WGS sequence"/>
</dbReference>
<evidence type="ECO:0000313" key="1">
    <source>
        <dbReference type="EMBL" id="GIY27046.1"/>
    </source>
</evidence>
<organism evidence="1 2">
    <name type="scientific">Caerostris darwini</name>
    <dbReference type="NCBI Taxonomy" id="1538125"/>
    <lineage>
        <taxon>Eukaryota</taxon>
        <taxon>Metazoa</taxon>
        <taxon>Ecdysozoa</taxon>
        <taxon>Arthropoda</taxon>
        <taxon>Chelicerata</taxon>
        <taxon>Arachnida</taxon>
        <taxon>Araneae</taxon>
        <taxon>Araneomorphae</taxon>
        <taxon>Entelegynae</taxon>
        <taxon>Araneoidea</taxon>
        <taxon>Araneidae</taxon>
        <taxon>Caerostris</taxon>
    </lineage>
</organism>
<reference evidence="1 2" key="1">
    <citation type="submission" date="2021-06" db="EMBL/GenBank/DDBJ databases">
        <title>Caerostris darwini draft genome.</title>
        <authorList>
            <person name="Kono N."/>
            <person name="Arakawa K."/>
        </authorList>
    </citation>
    <scope>NUCLEOTIDE SEQUENCE [LARGE SCALE GENOMIC DNA]</scope>
</reference>
<gene>
    <name evidence="1" type="ORF">CDAR_504181</name>
</gene>
<protein>
    <submittedName>
        <fullName evidence="1">Uncharacterized protein</fullName>
    </submittedName>
</protein>
<sequence length="97" mass="11283">MQHLKQIDLKDLFITVHCGGGSDDVIGLTFYRNRRVEKVGHEQRSRMTTDMRPCENALDVKGHYLTRLFIWAIPPVESFRLNCMGNQLFVIELDSFL</sequence>
<accession>A0AAV4S1I5</accession>
<dbReference type="EMBL" id="BPLQ01007013">
    <property type="protein sequence ID" value="GIY27046.1"/>
    <property type="molecule type" value="Genomic_DNA"/>
</dbReference>
<evidence type="ECO:0000313" key="2">
    <source>
        <dbReference type="Proteomes" id="UP001054837"/>
    </source>
</evidence>
<proteinExistence type="predicted"/>